<name>A0A9N8YSC6_9GLOM</name>
<protein>
    <submittedName>
        <fullName evidence="2">14716_t:CDS:1</fullName>
    </submittedName>
</protein>
<feature type="compositionally biased region" description="Low complexity" evidence="1">
    <location>
        <begin position="70"/>
        <end position="102"/>
    </location>
</feature>
<evidence type="ECO:0000313" key="2">
    <source>
        <dbReference type="EMBL" id="CAG8445245.1"/>
    </source>
</evidence>
<gene>
    <name evidence="2" type="ORF">FCALED_LOCUS846</name>
</gene>
<keyword evidence="3" id="KW-1185">Reference proteome</keyword>
<proteinExistence type="predicted"/>
<dbReference type="AlphaFoldDB" id="A0A9N8YSC6"/>
<accession>A0A9N8YSC6</accession>
<dbReference type="OrthoDB" id="2311511at2759"/>
<dbReference type="EMBL" id="CAJVPQ010000094">
    <property type="protein sequence ID" value="CAG8445245.1"/>
    <property type="molecule type" value="Genomic_DNA"/>
</dbReference>
<comment type="caution">
    <text evidence="2">The sequence shown here is derived from an EMBL/GenBank/DDBJ whole genome shotgun (WGS) entry which is preliminary data.</text>
</comment>
<dbReference type="Proteomes" id="UP000789570">
    <property type="component" value="Unassembled WGS sequence"/>
</dbReference>
<feature type="region of interest" description="Disordered" evidence="1">
    <location>
        <begin position="63"/>
        <end position="102"/>
    </location>
</feature>
<organism evidence="2 3">
    <name type="scientific">Funneliformis caledonium</name>
    <dbReference type="NCBI Taxonomy" id="1117310"/>
    <lineage>
        <taxon>Eukaryota</taxon>
        <taxon>Fungi</taxon>
        <taxon>Fungi incertae sedis</taxon>
        <taxon>Mucoromycota</taxon>
        <taxon>Glomeromycotina</taxon>
        <taxon>Glomeromycetes</taxon>
        <taxon>Glomerales</taxon>
        <taxon>Glomeraceae</taxon>
        <taxon>Funneliformis</taxon>
    </lineage>
</organism>
<evidence type="ECO:0000313" key="3">
    <source>
        <dbReference type="Proteomes" id="UP000789570"/>
    </source>
</evidence>
<sequence length="204" mass="23321">MSSFESRDSFSNFPPLGKAIKLSSSLICDRPAKEIQIHLNDLIHSISQQFSIITSIPKRTTSLSSDSFRATRTPSLTPTTPRSPISPTTPHTPTASHPKSSHTVTFSPIHKSFDDNSTHKQITKPYHWATLYVLIKICLTDLEYWEKGTGHPEGRISDMFYSHPKLLYMCRETKLKDQRRLIENILTDLGKMKETVYKFLRTKN</sequence>
<evidence type="ECO:0000256" key="1">
    <source>
        <dbReference type="SAM" id="MobiDB-lite"/>
    </source>
</evidence>
<reference evidence="2" key="1">
    <citation type="submission" date="2021-06" db="EMBL/GenBank/DDBJ databases">
        <authorList>
            <person name="Kallberg Y."/>
            <person name="Tangrot J."/>
            <person name="Rosling A."/>
        </authorList>
    </citation>
    <scope>NUCLEOTIDE SEQUENCE</scope>
    <source>
        <strain evidence="2">UK204</strain>
    </source>
</reference>